<name>A0A2V1E7G4_9PLEO</name>
<dbReference type="PANTHER" id="PTHR33048">
    <property type="entry name" value="PTH11-LIKE INTEGRAL MEMBRANE PROTEIN (AFU_ORTHOLOGUE AFUA_5G11245)"/>
    <property type="match status" value="1"/>
</dbReference>
<comment type="subcellular location">
    <subcellularLocation>
        <location evidence="1">Membrane</location>
        <topology evidence="1">Multi-pass membrane protein</topology>
    </subcellularLocation>
</comment>
<keyword evidence="2 7" id="KW-0812">Transmembrane</keyword>
<organism evidence="9 10">
    <name type="scientific">Periconia macrospinosa</name>
    <dbReference type="NCBI Taxonomy" id="97972"/>
    <lineage>
        <taxon>Eukaryota</taxon>
        <taxon>Fungi</taxon>
        <taxon>Dikarya</taxon>
        <taxon>Ascomycota</taxon>
        <taxon>Pezizomycotina</taxon>
        <taxon>Dothideomycetes</taxon>
        <taxon>Pleosporomycetidae</taxon>
        <taxon>Pleosporales</taxon>
        <taxon>Massarineae</taxon>
        <taxon>Periconiaceae</taxon>
        <taxon>Periconia</taxon>
    </lineage>
</organism>
<dbReference type="PANTHER" id="PTHR33048:SF47">
    <property type="entry name" value="INTEGRAL MEMBRANE PROTEIN-RELATED"/>
    <property type="match status" value="1"/>
</dbReference>
<protein>
    <recommendedName>
        <fullName evidence="8">Rhodopsin domain-containing protein</fullName>
    </recommendedName>
</protein>
<keyword evidence="10" id="KW-1185">Reference proteome</keyword>
<evidence type="ECO:0000256" key="7">
    <source>
        <dbReference type="SAM" id="Phobius"/>
    </source>
</evidence>
<feature type="domain" description="Rhodopsin" evidence="8">
    <location>
        <begin position="38"/>
        <end position="279"/>
    </location>
</feature>
<dbReference type="Pfam" id="PF20684">
    <property type="entry name" value="Fung_rhodopsin"/>
    <property type="match status" value="1"/>
</dbReference>
<dbReference type="GO" id="GO:0016020">
    <property type="term" value="C:membrane"/>
    <property type="evidence" value="ECO:0007669"/>
    <property type="project" value="UniProtKB-SubCell"/>
</dbReference>
<dbReference type="AlphaFoldDB" id="A0A2V1E7G4"/>
<gene>
    <name evidence="9" type="ORF">DM02DRAFT_611014</name>
</gene>
<evidence type="ECO:0000256" key="6">
    <source>
        <dbReference type="SAM" id="MobiDB-lite"/>
    </source>
</evidence>
<evidence type="ECO:0000256" key="2">
    <source>
        <dbReference type="ARBA" id="ARBA00022692"/>
    </source>
</evidence>
<keyword evidence="4 7" id="KW-0472">Membrane</keyword>
<keyword evidence="3 7" id="KW-1133">Transmembrane helix</keyword>
<reference evidence="9 10" key="1">
    <citation type="journal article" date="2018" name="Sci. Rep.">
        <title>Comparative genomics provides insights into the lifestyle and reveals functional heterogeneity of dark septate endophytic fungi.</title>
        <authorList>
            <person name="Knapp D.G."/>
            <person name="Nemeth J.B."/>
            <person name="Barry K."/>
            <person name="Hainaut M."/>
            <person name="Henrissat B."/>
            <person name="Johnson J."/>
            <person name="Kuo A."/>
            <person name="Lim J.H.P."/>
            <person name="Lipzen A."/>
            <person name="Nolan M."/>
            <person name="Ohm R.A."/>
            <person name="Tamas L."/>
            <person name="Grigoriev I.V."/>
            <person name="Spatafora J.W."/>
            <person name="Nagy L.G."/>
            <person name="Kovacs G.M."/>
        </authorList>
    </citation>
    <scope>NUCLEOTIDE SEQUENCE [LARGE SCALE GENOMIC DNA]</scope>
    <source>
        <strain evidence="9 10">DSE2036</strain>
    </source>
</reference>
<evidence type="ECO:0000256" key="1">
    <source>
        <dbReference type="ARBA" id="ARBA00004141"/>
    </source>
</evidence>
<dbReference type="OrthoDB" id="4682787at2759"/>
<feature type="transmembrane region" description="Helical" evidence="7">
    <location>
        <begin position="257"/>
        <end position="282"/>
    </location>
</feature>
<dbReference type="EMBL" id="KZ805316">
    <property type="protein sequence ID" value="PVI05165.1"/>
    <property type="molecule type" value="Genomic_DNA"/>
</dbReference>
<evidence type="ECO:0000313" key="9">
    <source>
        <dbReference type="EMBL" id="PVI05165.1"/>
    </source>
</evidence>
<feature type="transmembrane region" description="Helical" evidence="7">
    <location>
        <begin position="179"/>
        <end position="199"/>
    </location>
</feature>
<evidence type="ECO:0000256" key="3">
    <source>
        <dbReference type="ARBA" id="ARBA00022989"/>
    </source>
</evidence>
<feature type="transmembrane region" description="Helical" evidence="7">
    <location>
        <begin position="54"/>
        <end position="72"/>
    </location>
</feature>
<feature type="transmembrane region" description="Helical" evidence="7">
    <location>
        <begin position="20"/>
        <end position="42"/>
    </location>
</feature>
<evidence type="ECO:0000256" key="5">
    <source>
        <dbReference type="ARBA" id="ARBA00038359"/>
    </source>
</evidence>
<feature type="region of interest" description="Disordered" evidence="6">
    <location>
        <begin position="297"/>
        <end position="318"/>
    </location>
</feature>
<dbReference type="Proteomes" id="UP000244855">
    <property type="component" value="Unassembled WGS sequence"/>
</dbReference>
<sequence length="403" mass="45639">MKPPPGVIPNFDDPPNSNYKITILCILAAVIGTPFVIMRLYTRLVLTRKIMFEDFCLVAGAILAGCGLNVVVMETMPLHYGAHQWNIRYKDLITYLKLAHTATLMFNVIMLLLRLAIIVQIMRAFVTPRSRNFTFWASWILIVSNVGFWATITMLEVFSCSPREKLWNPIVEGTCINRHAYQIASAVMNMVSEMLIMLLPQRVIWGLNLTRKQRLGLSMLFALGIATIASSTLRLAYTIKMWPTDDITYFIADGITLWTIPEITCSILVPCIPVLPQFIRIVRGKFNARRRPSTYLFSAQKAPGGRRGNSKQSGAPSREHFVIRKTTEFLVSDIEYHELVRRPNNLTSHSEEVEIAPWVQQPSEAHVSPGRPEHNAMMADLGVTTIQRAPDKHKSRGMFQSLP</sequence>
<feature type="transmembrane region" description="Helical" evidence="7">
    <location>
        <begin position="220"/>
        <end position="237"/>
    </location>
</feature>
<evidence type="ECO:0000259" key="8">
    <source>
        <dbReference type="Pfam" id="PF20684"/>
    </source>
</evidence>
<dbReference type="InterPro" id="IPR052337">
    <property type="entry name" value="SAT4-like"/>
</dbReference>
<evidence type="ECO:0000256" key="4">
    <source>
        <dbReference type="ARBA" id="ARBA00023136"/>
    </source>
</evidence>
<feature type="transmembrane region" description="Helical" evidence="7">
    <location>
        <begin position="133"/>
        <end position="159"/>
    </location>
</feature>
<dbReference type="InterPro" id="IPR049326">
    <property type="entry name" value="Rhodopsin_dom_fungi"/>
</dbReference>
<evidence type="ECO:0000313" key="10">
    <source>
        <dbReference type="Proteomes" id="UP000244855"/>
    </source>
</evidence>
<proteinExistence type="inferred from homology"/>
<comment type="similarity">
    <text evidence="5">Belongs to the SAT4 family.</text>
</comment>
<accession>A0A2V1E7G4</accession>
<feature type="transmembrane region" description="Helical" evidence="7">
    <location>
        <begin position="92"/>
        <end position="113"/>
    </location>
</feature>